<accession>A0ABM8HSP5</accession>
<name>A0ABM8HSP5_9BACT</name>
<evidence type="ECO:0000313" key="5">
    <source>
        <dbReference type="EMBL" id="BCR05322.1"/>
    </source>
</evidence>
<comment type="subcellular location">
    <subcellularLocation>
        <location evidence="3">Cytoplasm</location>
    </subcellularLocation>
    <text evidence="3">The tmRNA-SmpB complex associates with stalled 70S ribosomes.</text>
</comment>
<dbReference type="PANTHER" id="PTHR30308">
    <property type="entry name" value="TMRNA-BINDING COMPONENT OF TRANS-TRANSLATION TAGGING COMPLEX"/>
    <property type="match status" value="1"/>
</dbReference>
<gene>
    <name evidence="3 5" type="primary">smpB</name>
    <name evidence="5" type="ORF">DESUT3_23910</name>
</gene>
<dbReference type="HAMAP" id="MF_00023">
    <property type="entry name" value="SmpB"/>
    <property type="match status" value="1"/>
</dbReference>
<proteinExistence type="inferred from homology"/>
<dbReference type="NCBIfam" id="NF003843">
    <property type="entry name" value="PRK05422.1"/>
    <property type="match status" value="1"/>
</dbReference>
<reference evidence="5 6" key="1">
    <citation type="journal article" date="2016" name="C (Basel)">
        <title>Selective Growth of and Electricity Production by Marine Exoelectrogenic Bacteria in Self-Aggregated Hydrogel of Microbially Reduced Graphene Oxide.</title>
        <authorList>
            <person name="Yoshida N."/>
            <person name="Goto Y."/>
            <person name="Miyata Y."/>
        </authorList>
    </citation>
    <scope>NUCLEOTIDE SEQUENCE [LARGE SCALE GENOMIC DNA]</scope>
    <source>
        <strain evidence="5 6">NIT-T3</strain>
    </source>
</reference>
<evidence type="ECO:0000256" key="1">
    <source>
        <dbReference type="ARBA" id="ARBA00022490"/>
    </source>
</evidence>
<evidence type="ECO:0000256" key="3">
    <source>
        <dbReference type="HAMAP-Rule" id="MF_00023"/>
    </source>
</evidence>
<dbReference type="Pfam" id="PF01668">
    <property type="entry name" value="SmpB"/>
    <property type="match status" value="1"/>
</dbReference>
<dbReference type="PROSITE" id="PS01317">
    <property type="entry name" value="SSRP"/>
    <property type="match status" value="1"/>
</dbReference>
<organism evidence="5 6">
    <name type="scientific">Desulfuromonas versatilis</name>
    <dbReference type="NCBI Taxonomy" id="2802975"/>
    <lineage>
        <taxon>Bacteria</taxon>
        <taxon>Pseudomonadati</taxon>
        <taxon>Thermodesulfobacteriota</taxon>
        <taxon>Desulfuromonadia</taxon>
        <taxon>Desulfuromonadales</taxon>
        <taxon>Desulfuromonadaceae</taxon>
        <taxon>Desulfuromonas</taxon>
    </lineage>
</organism>
<feature type="compositionally biased region" description="Basic residues" evidence="4">
    <location>
        <begin position="128"/>
        <end position="138"/>
    </location>
</feature>
<protein>
    <recommendedName>
        <fullName evidence="3">SsrA-binding protein</fullName>
    </recommendedName>
    <alternativeName>
        <fullName evidence="3">Small protein B</fullName>
    </alternativeName>
</protein>
<keyword evidence="2 3" id="KW-0694">RNA-binding</keyword>
<keyword evidence="6" id="KW-1185">Reference proteome</keyword>
<dbReference type="Gene3D" id="2.40.280.10">
    <property type="match status" value="1"/>
</dbReference>
<sequence length="152" mass="17752">MGIKIIATNKKAYHDYFIDEVYEAGIVLTGTEVKSLRLGKVNLKESFCRIKDGEVFINNMNISPYEYGNRENPADPTRMRKLLLHREEIEKLTIKVEQRGLSLVPTKIYFKDSRAKLEIGLGRGKKLHDKRETLKRKQHDRETARAIRDHQK</sequence>
<dbReference type="PANTHER" id="PTHR30308:SF2">
    <property type="entry name" value="SSRA-BINDING PROTEIN"/>
    <property type="match status" value="1"/>
</dbReference>
<feature type="region of interest" description="Disordered" evidence="4">
    <location>
        <begin position="128"/>
        <end position="152"/>
    </location>
</feature>
<dbReference type="InterPro" id="IPR023620">
    <property type="entry name" value="SmpB"/>
</dbReference>
<comment type="similarity">
    <text evidence="3">Belongs to the SmpB family.</text>
</comment>
<evidence type="ECO:0000256" key="4">
    <source>
        <dbReference type="SAM" id="MobiDB-lite"/>
    </source>
</evidence>
<dbReference type="CDD" id="cd09294">
    <property type="entry name" value="SmpB"/>
    <property type="match status" value="1"/>
</dbReference>
<dbReference type="SUPFAM" id="SSF74982">
    <property type="entry name" value="Small protein B (SmpB)"/>
    <property type="match status" value="1"/>
</dbReference>
<dbReference type="InterPro" id="IPR000037">
    <property type="entry name" value="SsrA-bd_prot"/>
</dbReference>
<keyword evidence="1 3" id="KW-0963">Cytoplasm</keyword>
<comment type="function">
    <text evidence="3">Required for rescue of stalled ribosomes mediated by trans-translation. Binds to transfer-messenger RNA (tmRNA), required for stable association of tmRNA with ribosomes. tmRNA and SmpB together mimic tRNA shape, replacing the anticodon stem-loop with SmpB. tmRNA is encoded by the ssrA gene; the 2 termini fold to resemble tRNA(Ala) and it encodes a 'tag peptide', a short internal open reading frame. During trans-translation Ala-aminoacylated tmRNA acts like a tRNA, entering the A-site of stalled ribosomes, displacing the stalled mRNA. The ribosome then switches to translate the ORF on the tmRNA; the nascent peptide is terminated with the 'tag peptide' encoded by the tmRNA and targeted for degradation. The ribosome is freed to recommence translation, which seems to be the essential function of trans-translation.</text>
</comment>
<evidence type="ECO:0000256" key="2">
    <source>
        <dbReference type="ARBA" id="ARBA00022884"/>
    </source>
</evidence>
<feature type="compositionally biased region" description="Basic and acidic residues" evidence="4">
    <location>
        <begin position="139"/>
        <end position="152"/>
    </location>
</feature>
<dbReference type="InterPro" id="IPR020081">
    <property type="entry name" value="SsrA-bd_prot_CS"/>
</dbReference>
<dbReference type="NCBIfam" id="TIGR00086">
    <property type="entry name" value="smpB"/>
    <property type="match status" value="1"/>
</dbReference>
<reference evidence="5 6" key="2">
    <citation type="journal article" date="2021" name="Int. J. Syst. Evol. Microbiol.">
        <title>Isolation and Polyphasic Characterization of Desulfuromonas versatilis sp. Nov., an Electrogenic Bacteria Capable of Versatile Metabolism Isolated from a Graphene Oxide-Reducing Enrichment Culture.</title>
        <authorList>
            <person name="Xie L."/>
            <person name="Yoshida N."/>
            <person name="Ishii S."/>
            <person name="Meng L."/>
        </authorList>
    </citation>
    <scope>NUCLEOTIDE SEQUENCE [LARGE SCALE GENOMIC DNA]</scope>
    <source>
        <strain evidence="5 6">NIT-T3</strain>
    </source>
</reference>
<dbReference type="EMBL" id="AP024355">
    <property type="protein sequence ID" value="BCR05322.1"/>
    <property type="molecule type" value="Genomic_DNA"/>
</dbReference>
<dbReference type="Proteomes" id="UP001319827">
    <property type="component" value="Chromosome"/>
</dbReference>
<dbReference type="RefSeq" id="WP_221248753.1">
    <property type="nucleotide sequence ID" value="NZ_AP024355.1"/>
</dbReference>
<evidence type="ECO:0000313" key="6">
    <source>
        <dbReference type="Proteomes" id="UP001319827"/>
    </source>
</evidence>